<evidence type="ECO:0000313" key="3">
    <source>
        <dbReference type="Proteomes" id="UP000012174"/>
    </source>
</evidence>
<reference evidence="3" key="1">
    <citation type="journal article" date="2013" name="Genome Announc.">
        <title>Draft genome sequence of the grapevine dieback fungus Eutypa lata UCR-EL1.</title>
        <authorList>
            <person name="Blanco-Ulate B."/>
            <person name="Rolshausen P.E."/>
            <person name="Cantu D."/>
        </authorList>
    </citation>
    <scope>NUCLEOTIDE SEQUENCE [LARGE SCALE GENOMIC DNA]</scope>
    <source>
        <strain evidence="3">UCR-EL1</strain>
    </source>
</reference>
<sequence>MNTFARSTAIRSLAGHLHSHAITSPGGVAFRALPASGLRFASNTKGGEAPRSESPPAAPGEVKNDNSMLKIGGLGLAVGAVFLYMLSRPEKAAEASKFGQDKGEHNQGSGAGSRTAGQRAA</sequence>
<dbReference type="OrthoDB" id="4758130at2759"/>
<dbReference type="KEGG" id="ela:UCREL1_10368"/>
<organism evidence="2 3">
    <name type="scientific">Eutypa lata (strain UCR-EL1)</name>
    <name type="common">Grapevine dieback disease fungus</name>
    <name type="synonym">Eutypa armeniacae</name>
    <dbReference type="NCBI Taxonomy" id="1287681"/>
    <lineage>
        <taxon>Eukaryota</taxon>
        <taxon>Fungi</taxon>
        <taxon>Dikarya</taxon>
        <taxon>Ascomycota</taxon>
        <taxon>Pezizomycotina</taxon>
        <taxon>Sordariomycetes</taxon>
        <taxon>Xylariomycetidae</taxon>
        <taxon>Xylariales</taxon>
        <taxon>Diatrypaceae</taxon>
        <taxon>Eutypa</taxon>
    </lineage>
</organism>
<gene>
    <name evidence="2" type="ORF">UCREL1_10368</name>
</gene>
<feature type="compositionally biased region" description="Low complexity" evidence="1">
    <location>
        <begin position="47"/>
        <end position="61"/>
    </location>
</feature>
<feature type="region of interest" description="Disordered" evidence="1">
    <location>
        <begin position="93"/>
        <end position="121"/>
    </location>
</feature>
<dbReference type="Proteomes" id="UP000012174">
    <property type="component" value="Unassembled WGS sequence"/>
</dbReference>
<dbReference type="HOGENOM" id="CLU_2038059_0_0_1"/>
<keyword evidence="3" id="KW-1185">Reference proteome</keyword>
<feature type="region of interest" description="Disordered" evidence="1">
    <location>
        <begin position="41"/>
        <end position="64"/>
    </location>
</feature>
<name>M7T7R5_EUTLA</name>
<accession>M7T7R5</accession>
<evidence type="ECO:0000256" key="1">
    <source>
        <dbReference type="SAM" id="MobiDB-lite"/>
    </source>
</evidence>
<protein>
    <submittedName>
        <fullName evidence="2">Uncharacterized protein</fullName>
    </submittedName>
</protein>
<dbReference type="AlphaFoldDB" id="M7T7R5"/>
<dbReference type="EMBL" id="KB707405">
    <property type="protein sequence ID" value="EMR62685.1"/>
    <property type="molecule type" value="Genomic_DNA"/>
</dbReference>
<proteinExistence type="predicted"/>
<evidence type="ECO:0000313" key="2">
    <source>
        <dbReference type="EMBL" id="EMR62685.1"/>
    </source>
</evidence>
<feature type="compositionally biased region" description="Basic and acidic residues" evidence="1">
    <location>
        <begin position="93"/>
        <end position="105"/>
    </location>
</feature>